<keyword evidence="2" id="KW-1185">Reference proteome</keyword>
<gene>
    <name evidence="1" type="ORF">FLM9_522</name>
</gene>
<evidence type="ECO:0000313" key="2">
    <source>
        <dbReference type="Proteomes" id="UP000182631"/>
    </source>
</evidence>
<dbReference type="Proteomes" id="UP000182631">
    <property type="component" value="Unassembled WGS sequence"/>
</dbReference>
<reference evidence="2" key="1">
    <citation type="submission" date="2016-02" db="EMBL/GenBank/DDBJ databases">
        <authorList>
            <person name="liu f."/>
        </authorList>
    </citation>
    <scope>NUCLEOTIDE SEQUENCE [LARGE SCALE GENOMIC DNA]</scope>
</reference>
<evidence type="ECO:0000313" key="1">
    <source>
        <dbReference type="EMBL" id="SAY38621.1"/>
    </source>
</evidence>
<protein>
    <submittedName>
        <fullName evidence="1">Uncharacterized protein</fullName>
    </submittedName>
</protein>
<organism evidence="1 2">
    <name type="scientific">Candidatus Synechococcus spongiarum</name>
    <dbReference type="NCBI Taxonomy" id="431041"/>
    <lineage>
        <taxon>Bacteria</taxon>
        <taxon>Bacillati</taxon>
        <taxon>Cyanobacteriota</taxon>
        <taxon>Cyanophyceae</taxon>
        <taxon>Synechococcales</taxon>
        <taxon>Synechococcaceae</taxon>
        <taxon>Synechococcus</taxon>
    </lineage>
</organism>
<dbReference type="EMBL" id="FITM01000062">
    <property type="protein sequence ID" value="SAY38621.1"/>
    <property type="molecule type" value="Genomic_DNA"/>
</dbReference>
<proteinExistence type="predicted"/>
<accession>A0A171DFX7</accession>
<sequence>MPAYHRHLPGGSLDPGAKGNLTEMVTVAPRPRWMKLLSLLQKITLLLS</sequence>
<dbReference type="AlphaFoldDB" id="A0A171DFX7"/>
<name>A0A171DFX7_9SYNE</name>